<dbReference type="NCBIfam" id="NF007209">
    <property type="entry name" value="PRK09631.1"/>
    <property type="match status" value="1"/>
</dbReference>
<evidence type="ECO:0000256" key="3">
    <source>
        <dbReference type="ARBA" id="ARBA00023029"/>
    </source>
</evidence>
<evidence type="ECO:0000256" key="6">
    <source>
        <dbReference type="PROSITE-ProRule" id="PRU01384"/>
    </source>
</evidence>
<feature type="active site" description="O-(5'-phospho-DNA)-tyrosine intermediate" evidence="6">
    <location>
        <position position="166"/>
    </location>
</feature>
<feature type="compositionally biased region" description="Acidic residues" evidence="7">
    <location>
        <begin position="1"/>
        <end position="19"/>
    </location>
</feature>
<dbReference type="InterPro" id="IPR013760">
    <property type="entry name" value="Topo_IIA-like_dom_sf"/>
</dbReference>
<protein>
    <submittedName>
        <fullName evidence="9">DNA gyrase/topoisomerase IV subunit A</fullName>
    </submittedName>
</protein>
<dbReference type="GO" id="GO:0005737">
    <property type="term" value="C:cytoplasm"/>
    <property type="evidence" value="ECO:0007669"/>
    <property type="project" value="TreeGrafter"/>
</dbReference>
<sequence>MKDEEDDNTIPEGQDEENNSEDHSIDENQEENDADGIIEVDGKSFEGQHFYDNQEDGNDTITKVTGMYKDWFLDYASYVILERAVPAIEDGFKPVQRRIMHSLKELDDGRYNKVANVVGHTMQYHPHGDQSIGDAMVQIGQKELLIDCQGNWGNILTGDGAAASRYIEARLSKFALEVIYSPKITDWGVSYDGRRAEPNNLPVKFPLLLAQGAEGIAVGLSTKVLPHNFNELIDSSIKILKGKPFTLYPDFMTQGIADVSNYNDGLRGGRIRVRAKIGQLDKNTLVITQIPFSTNTTTLIDSILKANDKGKIKIKKIEDNTAAEVEILIHLFPGVSPDKTIDALFAFTACETSVAPLGCVIEDNKPLFIGVSAMLKISTNRTVQLLKSELEIQLGELEEQWHFLSLERIFIENKIYRDIEEMTTRETVIKAVDDGLKPHTKHLKRAVTEEDILRLLDIRIMRISKFDSNKAQDKIESLEGDIEQVKHDLEHLIDFAIAYFTRLKEKYGKGRERQTELRIFDDIEATKVVLRNTKLYVNKEEGFVGTSLKKDEYVTDCSDIDDVIVFLRDGKMMITKVDAKTFVGKDIIHIAIFDKSDKRTIYNMIYRDGKSGPSYIKRFNVSGVTRDKAYDLTNETTGSQVVYFSCNPNGEAEVITILLRQVGSVKKLKFDIDFASLAIKGRASKGNLVTKYPIKKIELKEKGISTLLPRKVWFDDTVQRLNVDARGELLGEFRPNDKILVISQSGKIKVITPELSTHFDEDMVVLEKWVPKKPISAIYYDGEKERYYIKRFLVETENKEESFITEHPNSQLEIVSTEYRPVAELVFTKVKGVQKETMTVDIESFISVKGFKALGNQLTTDKLKQVNLLEPLPYEIPVEVIPEELEVMGDTNADDSDIQLDDDGQVVLF</sequence>
<name>A0A4R5F601_9FLAO</name>
<feature type="domain" description="Topo IIA-type catalytic" evidence="8">
    <location>
        <begin position="85"/>
        <end position="528"/>
    </location>
</feature>
<dbReference type="GO" id="GO:0006265">
    <property type="term" value="P:DNA topological change"/>
    <property type="evidence" value="ECO:0007669"/>
    <property type="project" value="UniProtKB-UniRule"/>
</dbReference>
<evidence type="ECO:0000313" key="9">
    <source>
        <dbReference type="EMBL" id="TDE42728.1"/>
    </source>
</evidence>
<keyword evidence="3 6" id="KW-0799">Topoisomerase</keyword>
<dbReference type="InterPro" id="IPR002205">
    <property type="entry name" value="Topo_IIA_dom_A"/>
</dbReference>
<dbReference type="Proteomes" id="UP000294814">
    <property type="component" value="Unassembled WGS sequence"/>
</dbReference>
<dbReference type="AlphaFoldDB" id="A0A4R5F601"/>
<keyword evidence="4 6" id="KW-0238">DNA-binding</keyword>
<comment type="similarity">
    <text evidence="2">Belongs to the type II topoisomerase GyrA/ParC subunit family.</text>
</comment>
<keyword evidence="5 6" id="KW-0413">Isomerase</keyword>
<evidence type="ECO:0000313" key="10">
    <source>
        <dbReference type="Proteomes" id="UP000294814"/>
    </source>
</evidence>
<dbReference type="InterPro" id="IPR013758">
    <property type="entry name" value="Topo_IIA_A/C_ab"/>
</dbReference>
<dbReference type="Gene3D" id="3.30.1360.40">
    <property type="match status" value="1"/>
</dbReference>
<dbReference type="SMART" id="SM00434">
    <property type="entry name" value="TOP4c"/>
    <property type="match status" value="1"/>
</dbReference>
<dbReference type="NCBIfam" id="NF009397">
    <property type="entry name" value="PRK12758.1"/>
    <property type="match status" value="1"/>
</dbReference>
<dbReference type="Gene3D" id="3.90.199.10">
    <property type="entry name" value="Topoisomerase II, domain 5"/>
    <property type="match status" value="1"/>
</dbReference>
<comment type="caution">
    <text evidence="9">The sequence shown here is derived from an EMBL/GenBank/DDBJ whole genome shotgun (WGS) entry which is preliminary data.</text>
</comment>
<evidence type="ECO:0000256" key="7">
    <source>
        <dbReference type="SAM" id="MobiDB-lite"/>
    </source>
</evidence>
<dbReference type="InterPro" id="IPR013757">
    <property type="entry name" value="Topo_IIA_A_a_sf"/>
</dbReference>
<evidence type="ECO:0000259" key="8">
    <source>
        <dbReference type="PROSITE" id="PS52040"/>
    </source>
</evidence>
<dbReference type="PANTHER" id="PTHR43493">
    <property type="entry name" value="DNA GYRASE/TOPOISOMERASE SUBUNIT A"/>
    <property type="match status" value="1"/>
</dbReference>
<keyword evidence="10" id="KW-1185">Reference proteome</keyword>
<gene>
    <name evidence="9" type="ORF">E0I26_12755</name>
</gene>
<evidence type="ECO:0000256" key="4">
    <source>
        <dbReference type="ARBA" id="ARBA00023125"/>
    </source>
</evidence>
<dbReference type="EMBL" id="SMLG01000010">
    <property type="protein sequence ID" value="TDE42728.1"/>
    <property type="molecule type" value="Genomic_DNA"/>
</dbReference>
<dbReference type="Gene3D" id="1.10.268.10">
    <property type="entry name" value="Topoisomerase, domain 3"/>
    <property type="match status" value="1"/>
</dbReference>
<dbReference type="PANTHER" id="PTHR43493:SF5">
    <property type="entry name" value="DNA GYRASE SUBUNIT A, CHLOROPLASTIC_MITOCHONDRIAL"/>
    <property type="match status" value="1"/>
</dbReference>
<dbReference type="GO" id="GO:0003677">
    <property type="term" value="F:DNA binding"/>
    <property type="evidence" value="ECO:0007669"/>
    <property type="project" value="UniProtKB-UniRule"/>
</dbReference>
<organism evidence="9 10">
    <name type="scientific">Flavobacterium rhamnosiphilum</name>
    <dbReference type="NCBI Taxonomy" id="2541724"/>
    <lineage>
        <taxon>Bacteria</taxon>
        <taxon>Pseudomonadati</taxon>
        <taxon>Bacteroidota</taxon>
        <taxon>Flavobacteriia</taxon>
        <taxon>Flavobacteriales</taxon>
        <taxon>Flavobacteriaceae</taxon>
        <taxon>Flavobacterium</taxon>
    </lineage>
</organism>
<comment type="catalytic activity">
    <reaction evidence="1 6">
        <text>ATP-dependent breakage, passage and rejoining of double-stranded DNA.</text>
        <dbReference type="EC" id="5.6.2.2"/>
    </reaction>
</comment>
<evidence type="ECO:0000256" key="2">
    <source>
        <dbReference type="ARBA" id="ARBA00008263"/>
    </source>
</evidence>
<evidence type="ECO:0000256" key="5">
    <source>
        <dbReference type="ARBA" id="ARBA00023235"/>
    </source>
</evidence>
<dbReference type="GO" id="GO:0009330">
    <property type="term" value="C:DNA topoisomerase type II (double strand cut, ATP-hydrolyzing) complex"/>
    <property type="evidence" value="ECO:0007669"/>
    <property type="project" value="TreeGrafter"/>
</dbReference>
<dbReference type="PROSITE" id="PS52040">
    <property type="entry name" value="TOPO_IIA"/>
    <property type="match status" value="1"/>
</dbReference>
<dbReference type="GO" id="GO:0005524">
    <property type="term" value="F:ATP binding"/>
    <property type="evidence" value="ECO:0007669"/>
    <property type="project" value="InterPro"/>
</dbReference>
<dbReference type="SUPFAM" id="SSF56719">
    <property type="entry name" value="Type II DNA topoisomerase"/>
    <property type="match status" value="1"/>
</dbReference>
<dbReference type="Pfam" id="PF00521">
    <property type="entry name" value="DNA_topoisoIV"/>
    <property type="match status" value="1"/>
</dbReference>
<dbReference type="RefSeq" id="WP_131916850.1">
    <property type="nucleotide sequence ID" value="NZ_SMLG01000010.1"/>
</dbReference>
<dbReference type="GO" id="GO:0003918">
    <property type="term" value="F:DNA topoisomerase type II (double strand cut, ATP-hydrolyzing) activity"/>
    <property type="evidence" value="ECO:0007669"/>
    <property type="project" value="UniProtKB-EC"/>
</dbReference>
<dbReference type="InterPro" id="IPR050220">
    <property type="entry name" value="Type_II_DNA_Topoisomerases"/>
</dbReference>
<proteinExistence type="inferred from homology"/>
<dbReference type="OrthoDB" id="9806486at2"/>
<reference evidence="9 10" key="1">
    <citation type="submission" date="2019-03" db="EMBL/GenBank/DDBJ databases">
        <title>Novel species of Flavobacterium.</title>
        <authorList>
            <person name="Liu Q."/>
            <person name="Xin Y.-H."/>
        </authorList>
    </citation>
    <scope>NUCLEOTIDE SEQUENCE [LARGE SCALE GENOMIC DNA]</scope>
    <source>
        <strain evidence="9 10">LB3P52</strain>
    </source>
</reference>
<feature type="region of interest" description="Disordered" evidence="7">
    <location>
        <begin position="1"/>
        <end position="34"/>
    </location>
</feature>
<accession>A0A4R5F601</accession>
<evidence type="ECO:0000256" key="1">
    <source>
        <dbReference type="ARBA" id="ARBA00000185"/>
    </source>
</evidence>